<keyword evidence="4 6" id="KW-0472">Membrane</keyword>
<dbReference type="EMBL" id="ML977167">
    <property type="protein sequence ID" value="KAF1984609.1"/>
    <property type="molecule type" value="Genomic_DNA"/>
</dbReference>
<name>A0A6G1GV24_9PEZI</name>
<sequence>MVPKEELRRRRHSSYHPKSWVGEPDNLHILVDSFLSELNRRLDFIESYGHLKFDAHIERAYNTLLAVRDSCSRVSDGMIDAGRRRASVLVDTLEERYNDALSRRDSLEQKALEGVRFMESMLAEFEARAYAVKDSGLGAAAHDFLDEGWRRMDKGMGKAKEAVDEGIEKARRAKEAMKGTLQFTINQALKQAKQHGLISYDDLPVPWRVNPHIHSGYRFSDSKIDCVRSMLSVSNELVNIWSHAIGFLMVVAIAFYYYPTSANFSSSTKSDIFVAAMFFIAACKCLVCSTVWHTFNSIAEQDLLERFACVDYTGISLLVACSIMSTEYTAFYCEPVSRWAYMLTTFALGIGGVILPWHPTFNRSDMAWARVLFYSSLASTGFIPAIQLTWTRGFYWAAFFYAPIVKSVAVYLVGAILYAAKIPERFFPGTFDYFGGSHNIWHFAVVGGILFHYFAMQEFFRQAFARAQLECSIY</sequence>
<feature type="transmembrane region" description="Helical" evidence="6">
    <location>
        <begin position="398"/>
        <end position="420"/>
    </location>
</feature>
<keyword evidence="5" id="KW-0479">Metal-binding</keyword>
<comment type="subcellular location">
    <subcellularLocation>
        <location evidence="1">Membrane</location>
        <topology evidence="1">Multi-pass membrane protein</topology>
    </subcellularLocation>
</comment>
<feature type="transmembrane region" description="Helical" evidence="6">
    <location>
        <begin position="312"/>
        <end position="332"/>
    </location>
</feature>
<dbReference type="GO" id="GO:0046872">
    <property type="term" value="F:metal ion binding"/>
    <property type="evidence" value="ECO:0007669"/>
    <property type="project" value="UniProtKB-KW"/>
</dbReference>
<reference evidence="7" key="1">
    <citation type="journal article" date="2020" name="Stud. Mycol.">
        <title>101 Dothideomycetes genomes: a test case for predicting lifestyles and emergence of pathogens.</title>
        <authorList>
            <person name="Haridas S."/>
            <person name="Albert R."/>
            <person name="Binder M."/>
            <person name="Bloem J."/>
            <person name="Labutti K."/>
            <person name="Salamov A."/>
            <person name="Andreopoulos B."/>
            <person name="Baker S."/>
            <person name="Barry K."/>
            <person name="Bills G."/>
            <person name="Bluhm B."/>
            <person name="Cannon C."/>
            <person name="Castanera R."/>
            <person name="Culley D."/>
            <person name="Daum C."/>
            <person name="Ezra D."/>
            <person name="Gonzalez J."/>
            <person name="Henrissat B."/>
            <person name="Kuo A."/>
            <person name="Liang C."/>
            <person name="Lipzen A."/>
            <person name="Lutzoni F."/>
            <person name="Magnuson J."/>
            <person name="Mondo S."/>
            <person name="Nolan M."/>
            <person name="Ohm R."/>
            <person name="Pangilinan J."/>
            <person name="Park H.-J."/>
            <person name="Ramirez L."/>
            <person name="Alfaro M."/>
            <person name="Sun H."/>
            <person name="Tritt A."/>
            <person name="Yoshinaga Y."/>
            <person name="Zwiers L.-H."/>
            <person name="Turgeon B."/>
            <person name="Goodwin S."/>
            <person name="Spatafora J."/>
            <person name="Crous P."/>
            <person name="Grigoriev I."/>
        </authorList>
    </citation>
    <scope>NUCLEOTIDE SEQUENCE</scope>
    <source>
        <strain evidence="7">CBS 113979</strain>
    </source>
</reference>
<dbReference type="GO" id="GO:0038023">
    <property type="term" value="F:signaling receptor activity"/>
    <property type="evidence" value="ECO:0007669"/>
    <property type="project" value="TreeGrafter"/>
</dbReference>
<evidence type="ECO:0000256" key="2">
    <source>
        <dbReference type="ARBA" id="ARBA00022692"/>
    </source>
</evidence>
<dbReference type="PANTHER" id="PTHR20855">
    <property type="entry name" value="ADIPOR/PROGESTIN RECEPTOR-RELATED"/>
    <property type="match status" value="1"/>
</dbReference>
<feature type="binding site" evidence="5">
    <location>
        <position position="438"/>
    </location>
    <ligand>
        <name>Zn(2+)</name>
        <dbReference type="ChEBI" id="CHEBI:29105"/>
    </ligand>
</feature>
<organism evidence="7 8">
    <name type="scientific">Aulographum hederae CBS 113979</name>
    <dbReference type="NCBI Taxonomy" id="1176131"/>
    <lineage>
        <taxon>Eukaryota</taxon>
        <taxon>Fungi</taxon>
        <taxon>Dikarya</taxon>
        <taxon>Ascomycota</taxon>
        <taxon>Pezizomycotina</taxon>
        <taxon>Dothideomycetes</taxon>
        <taxon>Pleosporomycetidae</taxon>
        <taxon>Aulographales</taxon>
        <taxon>Aulographaceae</taxon>
    </lineage>
</organism>
<feature type="transmembrane region" description="Helical" evidence="6">
    <location>
        <begin position="371"/>
        <end position="391"/>
    </location>
</feature>
<evidence type="ECO:0000256" key="4">
    <source>
        <dbReference type="ARBA" id="ARBA00023136"/>
    </source>
</evidence>
<proteinExistence type="predicted"/>
<keyword evidence="3 6" id="KW-1133">Transmembrane helix</keyword>
<feature type="transmembrane region" description="Helical" evidence="6">
    <location>
        <begin position="270"/>
        <end position="292"/>
    </location>
</feature>
<keyword evidence="8" id="KW-1185">Reference proteome</keyword>
<feature type="transmembrane region" description="Helical" evidence="6">
    <location>
        <begin position="339"/>
        <end position="359"/>
    </location>
</feature>
<feature type="binding site" evidence="5">
    <location>
        <position position="293"/>
    </location>
    <ligand>
        <name>Zn(2+)</name>
        <dbReference type="ChEBI" id="CHEBI:29105"/>
    </ligand>
</feature>
<dbReference type="AlphaFoldDB" id="A0A6G1GV24"/>
<evidence type="ECO:0000313" key="7">
    <source>
        <dbReference type="EMBL" id="KAF1984609.1"/>
    </source>
</evidence>
<evidence type="ECO:0000256" key="3">
    <source>
        <dbReference type="ARBA" id="ARBA00022989"/>
    </source>
</evidence>
<dbReference type="Proteomes" id="UP000800041">
    <property type="component" value="Unassembled WGS sequence"/>
</dbReference>
<keyword evidence="5" id="KW-0862">Zinc</keyword>
<gene>
    <name evidence="7" type="ORF">K402DRAFT_336054</name>
</gene>
<dbReference type="OrthoDB" id="5585746at2759"/>
<dbReference type="PANTHER" id="PTHR20855:SF97">
    <property type="entry name" value="ADIPOR-LIKE RECEPTOR IZH3-RELATED"/>
    <property type="match status" value="1"/>
</dbReference>
<feature type="transmembrane region" description="Helical" evidence="6">
    <location>
        <begin position="440"/>
        <end position="456"/>
    </location>
</feature>
<evidence type="ECO:0000256" key="6">
    <source>
        <dbReference type="SAM" id="Phobius"/>
    </source>
</evidence>
<dbReference type="GO" id="GO:0016020">
    <property type="term" value="C:membrane"/>
    <property type="evidence" value="ECO:0007669"/>
    <property type="project" value="UniProtKB-SubCell"/>
</dbReference>
<keyword evidence="2 6" id="KW-0812">Transmembrane</keyword>
<accession>A0A6G1GV24</accession>
<feature type="transmembrane region" description="Helical" evidence="6">
    <location>
        <begin position="240"/>
        <end position="258"/>
    </location>
</feature>
<protein>
    <submittedName>
        <fullName evidence="7">Adiponectin receptor protein 1</fullName>
    </submittedName>
</protein>
<evidence type="ECO:0000256" key="5">
    <source>
        <dbReference type="PIRSR" id="PIRSR604254-1"/>
    </source>
</evidence>
<evidence type="ECO:0000256" key="1">
    <source>
        <dbReference type="ARBA" id="ARBA00004141"/>
    </source>
</evidence>
<dbReference type="InterPro" id="IPR004254">
    <property type="entry name" value="AdipoR/HlyIII-related"/>
</dbReference>
<dbReference type="GO" id="GO:0006882">
    <property type="term" value="P:intracellular zinc ion homeostasis"/>
    <property type="evidence" value="ECO:0007669"/>
    <property type="project" value="TreeGrafter"/>
</dbReference>
<keyword evidence="7" id="KW-0675">Receptor</keyword>
<evidence type="ECO:0000313" key="8">
    <source>
        <dbReference type="Proteomes" id="UP000800041"/>
    </source>
</evidence>
<dbReference type="Pfam" id="PF03006">
    <property type="entry name" value="HlyIII"/>
    <property type="match status" value="1"/>
</dbReference>
<feature type="binding site" evidence="5">
    <location>
        <position position="442"/>
    </location>
    <ligand>
        <name>Zn(2+)</name>
        <dbReference type="ChEBI" id="CHEBI:29105"/>
    </ligand>
</feature>